<evidence type="ECO:0000313" key="1">
    <source>
        <dbReference type="EMBL" id="NMP03921.1"/>
    </source>
</evidence>
<dbReference type="Pfam" id="PF11279">
    <property type="entry name" value="DUF3080"/>
    <property type="match status" value="1"/>
</dbReference>
<dbReference type="EMBL" id="JABBYB010000009">
    <property type="protein sequence ID" value="NMP03921.1"/>
    <property type="molecule type" value="Genomic_DNA"/>
</dbReference>
<proteinExistence type="predicted"/>
<name>A0AAP7CMT0_9GAMM</name>
<evidence type="ECO:0000313" key="2">
    <source>
        <dbReference type="Proteomes" id="UP000549590"/>
    </source>
</evidence>
<accession>A0AAP7CMT0</accession>
<protein>
    <submittedName>
        <fullName evidence="1">DUF3080 domain-containing protein</fullName>
    </submittedName>
</protein>
<dbReference type="AlphaFoldDB" id="A0AAP7CMT0"/>
<dbReference type="InterPro" id="IPR021431">
    <property type="entry name" value="DUF3080"/>
</dbReference>
<gene>
    <name evidence="1" type="ORF">HHE94_14540</name>
</gene>
<sequence>MNFLKLMHSIKTNKLSLKTLPAALLVMCFLTLTGCNKPQSSINVTYIERLSSTVDTSPTQPAPLKQLPLLQPTPIAQSDLTLSIVELAGISQCKLNVLISEHNNQLGKTASAAGQLKYQINFIKSAQVCLNTLDKNSPSYTKILAAKNYKETHLMHFFNTMLFKEPELNRTWQLTSNELTTEPAGFSDTVLALKQLVLIKQQIKAKEFSEINSDSIFSALEQLNKFQFNQALIQSVRKQVVLNNNATQFVKTLNFNTLCPQDKNNKNAKIISNVFQKFYLKEIQPYQAQLTGYLEALQPLYNELWFNESISSPQINNLVKTDSASNLLNLLKSSAKKHVVWWQVFYKTCEISPI</sequence>
<dbReference type="PROSITE" id="PS51257">
    <property type="entry name" value="PROKAR_LIPOPROTEIN"/>
    <property type="match status" value="1"/>
</dbReference>
<dbReference type="RefSeq" id="WP_169044778.1">
    <property type="nucleotide sequence ID" value="NZ_JABBYB010000009.1"/>
</dbReference>
<organism evidence="1 2">
    <name type="scientific">Pseudoalteromonas arctica</name>
    <dbReference type="NCBI Taxonomy" id="394751"/>
    <lineage>
        <taxon>Bacteria</taxon>
        <taxon>Pseudomonadati</taxon>
        <taxon>Pseudomonadota</taxon>
        <taxon>Gammaproteobacteria</taxon>
        <taxon>Alteromonadales</taxon>
        <taxon>Pseudoalteromonadaceae</taxon>
        <taxon>Pseudoalteromonas</taxon>
    </lineage>
</organism>
<dbReference type="Proteomes" id="UP000549590">
    <property type="component" value="Unassembled WGS sequence"/>
</dbReference>
<reference evidence="1 2" key="1">
    <citation type="submission" date="2020-04" db="EMBL/GenBank/DDBJ databases">
        <title>Genome sequencing and assembly of Pseudoalteromonas arctica.</title>
        <authorList>
            <person name="Cook G.M."/>
        </authorList>
    </citation>
    <scope>NUCLEOTIDE SEQUENCE [LARGE SCALE GENOMIC DNA]</scope>
    <source>
        <strain evidence="1 2">NEC-BIFX-2020_001</strain>
    </source>
</reference>
<comment type="caution">
    <text evidence="1">The sequence shown here is derived from an EMBL/GenBank/DDBJ whole genome shotgun (WGS) entry which is preliminary data.</text>
</comment>